<dbReference type="EMBL" id="CAUYUJ010001246">
    <property type="protein sequence ID" value="CAK0795016.1"/>
    <property type="molecule type" value="Genomic_DNA"/>
</dbReference>
<keyword evidence="5 9" id="KW-1133">Transmembrane helix</keyword>
<dbReference type="Proteomes" id="UP001189429">
    <property type="component" value="Unassembled WGS sequence"/>
</dbReference>
<feature type="transmembrane region" description="Helical" evidence="9">
    <location>
        <begin position="316"/>
        <end position="340"/>
    </location>
</feature>
<accession>A0ABN9PPJ2</accession>
<name>A0ABN9PPJ2_9DINO</name>
<keyword evidence="2" id="KW-0813">Transport</keyword>
<dbReference type="InterPro" id="IPR018247">
    <property type="entry name" value="EF_Hand_1_Ca_BS"/>
</dbReference>
<evidence type="ECO:0000256" key="9">
    <source>
        <dbReference type="SAM" id="Phobius"/>
    </source>
</evidence>
<feature type="transmembrane region" description="Helical" evidence="9">
    <location>
        <begin position="36"/>
        <end position="55"/>
    </location>
</feature>
<comment type="caution">
    <text evidence="11">The sequence shown here is derived from an EMBL/GenBank/DDBJ whole genome shotgun (WGS) entry which is preliminary data.</text>
</comment>
<evidence type="ECO:0000313" key="12">
    <source>
        <dbReference type="EMBL" id="CAK0819622.1"/>
    </source>
</evidence>
<keyword evidence="6" id="KW-0406">Ion transport</keyword>
<dbReference type="Pfam" id="PF01699">
    <property type="entry name" value="Na_Ca_ex"/>
    <property type="match status" value="1"/>
</dbReference>
<feature type="transmembrane region" description="Helical" evidence="9">
    <location>
        <begin position="220"/>
        <end position="239"/>
    </location>
</feature>
<feature type="region of interest" description="Disordered" evidence="8">
    <location>
        <begin position="182"/>
        <end position="207"/>
    </location>
</feature>
<keyword evidence="7 9" id="KW-0472">Membrane</keyword>
<gene>
    <name evidence="12" type="ORF">PCOR1329_LOCUS21570</name>
    <name evidence="11" type="ORF">PCOR1329_LOCUS4814</name>
</gene>
<evidence type="ECO:0000256" key="7">
    <source>
        <dbReference type="ARBA" id="ARBA00023136"/>
    </source>
</evidence>
<organism evidence="11 13">
    <name type="scientific">Prorocentrum cordatum</name>
    <dbReference type="NCBI Taxonomy" id="2364126"/>
    <lineage>
        <taxon>Eukaryota</taxon>
        <taxon>Sar</taxon>
        <taxon>Alveolata</taxon>
        <taxon>Dinophyceae</taxon>
        <taxon>Prorocentrales</taxon>
        <taxon>Prorocentraceae</taxon>
        <taxon>Prorocentrum</taxon>
    </lineage>
</organism>
<dbReference type="InterPro" id="IPR004837">
    <property type="entry name" value="NaCa_Exmemb"/>
</dbReference>
<feature type="transmembrane region" description="Helical" evidence="9">
    <location>
        <begin position="254"/>
        <end position="277"/>
    </location>
</feature>
<protein>
    <recommendedName>
        <fullName evidence="10">EF-hand domain-containing protein</fullName>
    </recommendedName>
</protein>
<evidence type="ECO:0000313" key="13">
    <source>
        <dbReference type="Proteomes" id="UP001189429"/>
    </source>
</evidence>
<evidence type="ECO:0000256" key="1">
    <source>
        <dbReference type="ARBA" id="ARBA00004127"/>
    </source>
</evidence>
<feature type="transmembrane region" description="Helical" evidence="9">
    <location>
        <begin position="289"/>
        <end position="310"/>
    </location>
</feature>
<dbReference type="EMBL" id="CAUYUJ010007113">
    <property type="protein sequence ID" value="CAK0819622.1"/>
    <property type="molecule type" value="Genomic_DNA"/>
</dbReference>
<keyword evidence="4" id="KW-0106">Calcium</keyword>
<comment type="subcellular location">
    <subcellularLocation>
        <location evidence="1">Endomembrane system</location>
        <topology evidence="1">Multi-pass membrane protein</topology>
    </subcellularLocation>
</comment>
<evidence type="ECO:0000313" key="11">
    <source>
        <dbReference type="EMBL" id="CAK0795016.1"/>
    </source>
</evidence>
<dbReference type="SUPFAM" id="SSF47473">
    <property type="entry name" value="EF-hand"/>
    <property type="match status" value="1"/>
</dbReference>
<dbReference type="PROSITE" id="PS50222">
    <property type="entry name" value="EF_HAND_2"/>
    <property type="match status" value="1"/>
</dbReference>
<evidence type="ECO:0000256" key="5">
    <source>
        <dbReference type="ARBA" id="ARBA00022989"/>
    </source>
</evidence>
<evidence type="ECO:0000256" key="6">
    <source>
        <dbReference type="ARBA" id="ARBA00023065"/>
    </source>
</evidence>
<evidence type="ECO:0000256" key="2">
    <source>
        <dbReference type="ARBA" id="ARBA00022448"/>
    </source>
</evidence>
<dbReference type="PANTHER" id="PTHR31503">
    <property type="entry name" value="VACUOLAR CALCIUM ION TRANSPORTER"/>
    <property type="match status" value="1"/>
</dbReference>
<keyword evidence="3 9" id="KW-0812">Transmembrane</keyword>
<dbReference type="InterPro" id="IPR002048">
    <property type="entry name" value="EF_hand_dom"/>
</dbReference>
<proteinExistence type="predicted"/>
<dbReference type="Gene3D" id="1.10.238.10">
    <property type="entry name" value="EF-hand"/>
    <property type="match status" value="1"/>
</dbReference>
<reference evidence="11" key="1">
    <citation type="submission" date="2023-10" db="EMBL/GenBank/DDBJ databases">
        <authorList>
            <person name="Chen Y."/>
            <person name="Shah S."/>
            <person name="Dougan E. K."/>
            <person name="Thang M."/>
            <person name="Chan C."/>
        </authorList>
    </citation>
    <scope>NUCLEOTIDE SEQUENCE [LARGE SCALE GENOMIC DNA]</scope>
</reference>
<evidence type="ECO:0000256" key="4">
    <source>
        <dbReference type="ARBA" id="ARBA00022837"/>
    </source>
</evidence>
<dbReference type="PANTHER" id="PTHR31503:SF36">
    <property type="entry name" value="SODIUM_CALCIUM EXCHANGER MEMBRANE REGION DOMAIN-CONTAINING PROTEIN"/>
    <property type="match status" value="1"/>
</dbReference>
<keyword evidence="13" id="KW-1185">Reference proteome</keyword>
<dbReference type="InterPro" id="IPR011992">
    <property type="entry name" value="EF-hand-dom_pair"/>
</dbReference>
<evidence type="ECO:0000259" key="10">
    <source>
        <dbReference type="PROSITE" id="PS50222"/>
    </source>
</evidence>
<dbReference type="InterPro" id="IPR004713">
    <property type="entry name" value="CaH_exchang"/>
</dbReference>
<feature type="transmembrane region" description="Helical" evidence="9">
    <location>
        <begin position="347"/>
        <end position="366"/>
    </location>
</feature>
<sequence length="375" mass="42298">MIATTMLYVIIQIPATLEEQYVDNREAEKQAGAESIWAFVGLVSSVCAFAGYIFYCYKQSKVDKEVDQILKMIKAGKFDAKALWQFTVDRFRGQGGGGDEPLLAKDKIMEPVLRSFFKEYDRFPPYGTIEMCELNLLIRDLGFDASKATDEIKRFDNNNDQELNFQEFSNFVENYMKRDDVQAKYQASPAEEPEDEEDPMPDDLRNDDWSTQQRKVKMRACYFMGVGTLLVLLFSDPMVDVLSEWGVRTGVPNFYVSFVLAPFASNASELLAAYSYASKKTPSSITNSLSSLLGAACMNNTFCLGIFLALCYFQGLAWQFTAETIAIMFVQWLIGGVAMLKDYQSRLMAWGVLLCYPGCLLLVYLLENPAIGGLD</sequence>
<feature type="domain" description="EF-hand" evidence="10">
    <location>
        <begin position="143"/>
        <end position="178"/>
    </location>
</feature>
<feature type="compositionally biased region" description="Acidic residues" evidence="8">
    <location>
        <begin position="191"/>
        <end position="201"/>
    </location>
</feature>
<evidence type="ECO:0000256" key="3">
    <source>
        <dbReference type="ARBA" id="ARBA00022692"/>
    </source>
</evidence>
<dbReference type="PROSITE" id="PS00018">
    <property type="entry name" value="EF_HAND_1"/>
    <property type="match status" value="1"/>
</dbReference>
<evidence type="ECO:0000256" key="8">
    <source>
        <dbReference type="SAM" id="MobiDB-lite"/>
    </source>
</evidence>